<dbReference type="InterPro" id="IPR001608">
    <property type="entry name" value="Ala_racemase_N"/>
</dbReference>
<feature type="domain" description="Alanine racemase N-terminal" evidence="5">
    <location>
        <begin position="30"/>
        <end position="253"/>
    </location>
</feature>
<evidence type="ECO:0000259" key="5">
    <source>
        <dbReference type="Pfam" id="PF01168"/>
    </source>
</evidence>
<gene>
    <name evidence="6" type="ORF">SAMN05444695_102168</name>
</gene>
<dbReference type="AlphaFoldDB" id="A0A1G8D1Y7"/>
<accession>A0A1G8D1Y7</accession>
<dbReference type="EMBL" id="FNDN01000002">
    <property type="protein sequence ID" value="SDH51419.1"/>
    <property type="molecule type" value="Genomic_DNA"/>
</dbReference>
<evidence type="ECO:0000256" key="4">
    <source>
        <dbReference type="RuleBase" id="RU004514"/>
    </source>
</evidence>
<reference evidence="6 7" key="1">
    <citation type="submission" date="2016-10" db="EMBL/GenBank/DDBJ databases">
        <authorList>
            <person name="de Groot N.N."/>
        </authorList>
    </citation>
    <scope>NUCLEOTIDE SEQUENCE [LARGE SCALE GENOMIC DNA]</scope>
    <source>
        <strain evidence="6 7">DSM 44892</strain>
    </source>
</reference>
<dbReference type="RefSeq" id="WP_246442652.1">
    <property type="nucleotide sequence ID" value="NZ_CP048813.1"/>
</dbReference>
<dbReference type="Proteomes" id="UP000183263">
    <property type="component" value="Unassembled WGS sequence"/>
</dbReference>
<dbReference type="Pfam" id="PF01168">
    <property type="entry name" value="Ala_racemase_N"/>
    <property type="match status" value="1"/>
</dbReference>
<sequence length="257" mass="27638">MNEGLDAVSPGGAHGATDRVREVTAALTAARARLERACRAAGRDPESVTLLPVTKFFPVSDVRILYDLGCRHFGESREQEAAAKIDQFRAAVDDASVRWDMIGNLQRNKARGVARWASAVHSVDSERLLAALDRAATASREAGERTDPLDVFVQVSLDGDPERGGAPLPELERLGTRAEEAPNLRLVGLMAVPPLGSDAETAFAELQRVHRDFVRAFPNATQLSAGMTNDLEHAVRYGSTCVRVGTALLGSRPITST</sequence>
<dbReference type="HAMAP" id="MF_02087">
    <property type="entry name" value="PLP_homeostasis"/>
    <property type="match status" value="1"/>
</dbReference>
<dbReference type="SUPFAM" id="SSF51419">
    <property type="entry name" value="PLP-binding barrel"/>
    <property type="match status" value="1"/>
</dbReference>
<keyword evidence="7" id="KW-1185">Reference proteome</keyword>
<evidence type="ECO:0000313" key="7">
    <source>
        <dbReference type="Proteomes" id="UP000183263"/>
    </source>
</evidence>
<evidence type="ECO:0000313" key="6">
    <source>
        <dbReference type="EMBL" id="SDH51419.1"/>
    </source>
</evidence>
<dbReference type="PANTHER" id="PTHR10146:SF14">
    <property type="entry name" value="PYRIDOXAL PHOSPHATE HOMEOSTASIS PROTEIN"/>
    <property type="match status" value="1"/>
</dbReference>
<evidence type="ECO:0000256" key="1">
    <source>
        <dbReference type="ARBA" id="ARBA00022898"/>
    </source>
</evidence>
<organism evidence="6 7">
    <name type="scientific">Rhodococcus triatomae</name>
    <dbReference type="NCBI Taxonomy" id="300028"/>
    <lineage>
        <taxon>Bacteria</taxon>
        <taxon>Bacillati</taxon>
        <taxon>Actinomycetota</taxon>
        <taxon>Actinomycetes</taxon>
        <taxon>Mycobacteriales</taxon>
        <taxon>Nocardiaceae</taxon>
        <taxon>Rhodococcus</taxon>
    </lineage>
</organism>
<name>A0A1G8D1Y7_9NOCA</name>
<dbReference type="InterPro" id="IPR011078">
    <property type="entry name" value="PyrdxlP_homeostasis"/>
</dbReference>
<dbReference type="PIRSF" id="PIRSF004848">
    <property type="entry name" value="YBL036c_PLPDEIII"/>
    <property type="match status" value="1"/>
</dbReference>
<dbReference type="Gene3D" id="3.20.20.10">
    <property type="entry name" value="Alanine racemase"/>
    <property type="match status" value="1"/>
</dbReference>
<protein>
    <recommendedName>
        <fullName evidence="2">Pyridoxal phosphate homeostasis protein</fullName>
        <shortName evidence="2">PLP homeostasis protein</shortName>
    </recommendedName>
</protein>
<dbReference type="InterPro" id="IPR029066">
    <property type="entry name" value="PLP-binding_barrel"/>
</dbReference>
<dbReference type="GO" id="GO:0030170">
    <property type="term" value="F:pyridoxal phosphate binding"/>
    <property type="evidence" value="ECO:0007669"/>
    <property type="project" value="UniProtKB-UniRule"/>
</dbReference>
<evidence type="ECO:0000256" key="3">
    <source>
        <dbReference type="PIRSR" id="PIRSR004848-1"/>
    </source>
</evidence>
<proteinExistence type="inferred from homology"/>
<dbReference type="NCBIfam" id="TIGR00044">
    <property type="entry name" value="YggS family pyridoxal phosphate-dependent enzyme"/>
    <property type="match status" value="1"/>
</dbReference>
<comment type="cofactor">
    <cofactor evidence="3">
        <name>pyridoxal 5'-phosphate</name>
        <dbReference type="ChEBI" id="CHEBI:597326"/>
    </cofactor>
</comment>
<evidence type="ECO:0000256" key="2">
    <source>
        <dbReference type="HAMAP-Rule" id="MF_02087"/>
    </source>
</evidence>
<comment type="similarity">
    <text evidence="2 4">Belongs to the pyridoxal phosphate-binding protein YggS/PROSC family.</text>
</comment>
<dbReference type="PANTHER" id="PTHR10146">
    <property type="entry name" value="PROLINE SYNTHETASE CO-TRANSCRIBED BACTERIAL HOMOLOG PROTEIN"/>
    <property type="match status" value="1"/>
</dbReference>
<comment type="function">
    <text evidence="2">Pyridoxal 5'-phosphate (PLP)-binding protein, which is involved in PLP homeostasis.</text>
</comment>
<feature type="modified residue" description="N6-(pyridoxal phosphate)lysine" evidence="2 3">
    <location>
        <position position="55"/>
    </location>
</feature>
<keyword evidence="1 2" id="KW-0663">Pyridoxal phosphate</keyword>